<evidence type="ECO:0000313" key="6">
    <source>
        <dbReference type="EMBL" id="CAH3018048.1"/>
    </source>
</evidence>
<feature type="transmembrane region" description="Helical" evidence="5">
    <location>
        <begin position="12"/>
        <end position="32"/>
    </location>
</feature>
<dbReference type="Pfam" id="PF10242">
    <property type="entry name" value="L_HMGIC_fpl"/>
    <property type="match status" value="1"/>
</dbReference>
<sequence length="236" mass="25860">MGEMYVIITTRNILWMVLSLVAALAVIVGIMTPKWLYGRAEPFVGDLKVNSTKDINSDLWYQPSIGIYNRCRKIQRSIGGDPELNCYKYARSFMEIPSAAWRACLFFLCLGAFLLGVVALMSLIGFCVQSVGRKSIFSLGGVIQAMAALFLVIGLILYPAGWGSKTIDELCTRPLIQKPGVFVINDCSLGWAFFVVLGGTLLSFLCSLLSSQAEKSTSSDDVQDQISDGRTVICLI</sequence>
<evidence type="ECO:0008006" key="8">
    <source>
        <dbReference type="Google" id="ProtNLM"/>
    </source>
</evidence>
<protein>
    <recommendedName>
        <fullName evidence="8">Lipoma HMGIC fusion partner-like 2 protein</fullName>
    </recommendedName>
</protein>
<keyword evidence="2 5" id="KW-0812">Transmembrane</keyword>
<evidence type="ECO:0000256" key="5">
    <source>
        <dbReference type="SAM" id="Phobius"/>
    </source>
</evidence>
<proteinExistence type="predicted"/>
<dbReference type="Gene3D" id="1.20.140.150">
    <property type="match status" value="1"/>
</dbReference>
<dbReference type="Proteomes" id="UP001159427">
    <property type="component" value="Unassembled WGS sequence"/>
</dbReference>
<dbReference type="InterPro" id="IPR019372">
    <property type="entry name" value="LHFPL"/>
</dbReference>
<evidence type="ECO:0000313" key="7">
    <source>
        <dbReference type="Proteomes" id="UP001159427"/>
    </source>
</evidence>
<keyword evidence="4 5" id="KW-0472">Membrane</keyword>
<comment type="caution">
    <text evidence="6">The sequence shown here is derived from an EMBL/GenBank/DDBJ whole genome shotgun (WGS) entry which is preliminary data.</text>
</comment>
<feature type="transmembrane region" description="Helical" evidence="5">
    <location>
        <begin position="99"/>
        <end position="124"/>
    </location>
</feature>
<organism evidence="6 7">
    <name type="scientific">Porites evermanni</name>
    <dbReference type="NCBI Taxonomy" id="104178"/>
    <lineage>
        <taxon>Eukaryota</taxon>
        <taxon>Metazoa</taxon>
        <taxon>Cnidaria</taxon>
        <taxon>Anthozoa</taxon>
        <taxon>Hexacorallia</taxon>
        <taxon>Scleractinia</taxon>
        <taxon>Fungiina</taxon>
        <taxon>Poritidae</taxon>
        <taxon>Porites</taxon>
    </lineage>
</organism>
<gene>
    <name evidence="6" type="ORF">PEVE_00041060</name>
</gene>
<feature type="transmembrane region" description="Helical" evidence="5">
    <location>
        <begin position="136"/>
        <end position="158"/>
    </location>
</feature>
<reference evidence="6 7" key="1">
    <citation type="submission" date="2022-05" db="EMBL/GenBank/DDBJ databases">
        <authorList>
            <consortium name="Genoscope - CEA"/>
            <person name="William W."/>
        </authorList>
    </citation>
    <scope>NUCLEOTIDE SEQUENCE [LARGE SCALE GENOMIC DNA]</scope>
</reference>
<dbReference type="EMBL" id="CALNXI010000077">
    <property type="protein sequence ID" value="CAH3018048.1"/>
    <property type="molecule type" value="Genomic_DNA"/>
</dbReference>
<dbReference type="PANTHER" id="PTHR12489:SF19">
    <property type="entry name" value="LHFPL TETRASPAN SUBFAMILY MEMBER 2 PROTEIN"/>
    <property type="match status" value="1"/>
</dbReference>
<evidence type="ECO:0000256" key="2">
    <source>
        <dbReference type="ARBA" id="ARBA00022692"/>
    </source>
</evidence>
<evidence type="ECO:0000256" key="3">
    <source>
        <dbReference type="ARBA" id="ARBA00022989"/>
    </source>
</evidence>
<evidence type="ECO:0000256" key="1">
    <source>
        <dbReference type="ARBA" id="ARBA00004141"/>
    </source>
</evidence>
<name>A0ABN8LLV1_9CNID</name>
<feature type="transmembrane region" description="Helical" evidence="5">
    <location>
        <begin position="189"/>
        <end position="209"/>
    </location>
</feature>
<keyword evidence="7" id="KW-1185">Reference proteome</keyword>
<evidence type="ECO:0000256" key="4">
    <source>
        <dbReference type="ARBA" id="ARBA00023136"/>
    </source>
</evidence>
<comment type="subcellular location">
    <subcellularLocation>
        <location evidence="1">Membrane</location>
        <topology evidence="1">Multi-pass membrane protein</topology>
    </subcellularLocation>
</comment>
<accession>A0ABN8LLV1</accession>
<keyword evidence="3 5" id="KW-1133">Transmembrane helix</keyword>
<dbReference type="PANTHER" id="PTHR12489">
    <property type="entry name" value="LIPOMA HMGIC FUSION PARTNER-LIKE PROTEIN"/>
    <property type="match status" value="1"/>
</dbReference>